<dbReference type="PANTHER" id="PTHR33788">
    <property type="entry name" value="OS07G0114300 PROTEIN"/>
    <property type="match status" value="1"/>
</dbReference>
<gene>
    <name evidence="4" type="ORF">GGI19_005420</name>
</gene>
<feature type="region of interest" description="Disordered" evidence="1">
    <location>
        <begin position="1"/>
        <end position="24"/>
    </location>
</feature>
<dbReference type="InterPro" id="IPR039438">
    <property type="entry name" value="At2g23090-like_Znf"/>
</dbReference>
<organism evidence="4 5">
    <name type="scientific">Coemansia pectinata</name>
    <dbReference type="NCBI Taxonomy" id="1052879"/>
    <lineage>
        <taxon>Eukaryota</taxon>
        <taxon>Fungi</taxon>
        <taxon>Fungi incertae sedis</taxon>
        <taxon>Zoopagomycota</taxon>
        <taxon>Kickxellomycotina</taxon>
        <taxon>Kickxellomycetes</taxon>
        <taxon>Kickxellales</taxon>
        <taxon>Kickxellaceae</taxon>
        <taxon>Coemansia</taxon>
    </lineage>
</organism>
<reference evidence="4" key="1">
    <citation type="submission" date="2022-07" db="EMBL/GenBank/DDBJ databases">
        <title>Phylogenomic reconstructions and comparative analyses of Kickxellomycotina fungi.</title>
        <authorList>
            <person name="Reynolds N.K."/>
            <person name="Stajich J.E."/>
            <person name="Barry K."/>
            <person name="Grigoriev I.V."/>
            <person name="Crous P."/>
            <person name="Smith M.E."/>
        </authorList>
    </citation>
    <scope>NUCLEOTIDE SEQUENCE</scope>
    <source>
        <strain evidence="4">BCRC 34297</strain>
    </source>
</reference>
<keyword evidence="5" id="KW-1185">Reference proteome</keyword>
<dbReference type="InterPro" id="IPR026939">
    <property type="entry name" value="ZNF706/At2g23090_sf"/>
</dbReference>
<dbReference type="InterPro" id="IPR007513">
    <property type="entry name" value="SERF-like_N"/>
</dbReference>
<feature type="domain" description="Small EDRK-rich factor-like N-terminal" evidence="2">
    <location>
        <begin position="1"/>
        <end position="28"/>
    </location>
</feature>
<dbReference type="InterPro" id="IPR039713">
    <property type="entry name" value="At2g23090-like"/>
</dbReference>
<protein>
    <submittedName>
        <fullName evidence="4">Uncharacterized protein</fullName>
    </submittedName>
</protein>
<dbReference type="Pfam" id="PF12907">
    <property type="entry name" value="zf-met2"/>
    <property type="match status" value="1"/>
</dbReference>
<dbReference type="AlphaFoldDB" id="A0A9W8GWP3"/>
<dbReference type="Proteomes" id="UP001140011">
    <property type="component" value="Unassembled WGS sequence"/>
</dbReference>
<evidence type="ECO:0000313" key="4">
    <source>
        <dbReference type="EMBL" id="KAJ2749878.1"/>
    </source>
</evidence>
<evidence type="ECO:0000259" key="2">
    <source>
        <dbReference type="Pfam" id="PF04419"/>
    </source>
</evidence>
<dbReference type="EMBL" id="JANBUH010000681">
    <property type="protein sequence ID" value="KAJ2749878.1"/>
    <property type="molecule type" value="Genomic_DNA"/>
</dbReference>
<dbReference type="Gene3D" id="4.10.1050.10">
    <property type="entry name" value="At2g23090-like"/>
    <property type="match status" value="1"/>
</dbReference>
<feature type="domain" description="At2g23090-like zinc-binding" evidence="3">
    <location>
        <begin position="35"/>
        <end position="70"/>
    </location>
</feature>
<name>A0A9W8GWP3_9FUNG</name>
<comment type="caution">
    <text evidence="4">The sequence shown here is derived from an EMBL/GenBank/DDBJ whole genome shotgun (WGS) entry which is preliminary data.</text>
</comment>
<accession>A0A9W8GWP3</accession>
<sequence length="90" mass="10036">MGNGNKAQMKRERNAKAGTEAKSQLKINVASKTIQCKVCFQTFMCTSKVPELTLHADNKHSKTLLECFPEHKENETKSDNKPNAKVSGKK</sequence>
<dbReference type="PANTHER" id="PTHR33788:SF1">
    <property type="entry name" value="ZINC-BINDING PROTEIN"/>
    <property type="match status" value="1"/>
</dbReference>
<dbReference type="OrthoDB" id="370932at2759"/>
<feature type="region of interest" description="Disordered" evidence="1">
    <location>
        <begin position="71"/>
        <end position="90"/>
    </location>
</feature>
<evidence type="ECO:0000313" key="5">
    <source>
        <dbReference type="Proteomes" id="UP001140011"/>
    </source>
</evidence>
<evidence type="ECO:0000259" key="3">
    <source>
        <dbReference type="Pfam" id="PF12907"/>
    </source>
</evidence>
<dbReference type="SUPFAM" id="SSF118359">
    <property type="entry name" value="Expressed protein At2g23090/F21P24.15"/>
    <property type="match status" value="1"/>
</dbReference>
<feature type="compositionally biased region" description="Basic and acidic residues" evidence="1">
    <location>
        <begin position="71"/>
        <end position="82"/>
    </location>
</feature>
<proteinExistence type="predicted"/>
<dbReference type="Pfam" id="PF04419">
    <property type="entry name" value="SERF-like_N"/>
    <property type="match status" value="1"/>
</dbReference>
<evidence type="ECO:0000256" key="1">
    <source>
        <dbReference type="SAM" id="MobiDB-lite"/>
    </source>
</evidence>